<evidence type="ECO:0000313" key="2">
    <source>
        <dbReference type="EMBL" id="GKV09070.1"/>
    </source>
</evidence>
<dbReference type="AlphaFoldDB" id="A0AAV5JF89"/>
<evidence type="ECO:0000256" key="1">
    <source>
        <dbReference type="ARBA" id="ARBA00022884"/>
    </source>
</evidence>
<keyword evidence="1" id="KW-0694">RNA-binding</keyword>
<dbReference type="GO" id="GO:0003723">
    <property type="term" value="F:RNA binding"/>
    <property type="evidence" value="ECO:0007669"/>
    <property type="project" value="UniProtKB-KW"/>
</dbReference>
<dbReference type="EMBL" id="BPVZ01000030">
    <property type="protein sequence ID" value="GKV09070.1"/>
    <property type="molecule type" value="Genomic_DNA"/>
</dbReference>
<keyword evidence="3" id="KW-1185">Reference proteome</keyword>
<dbReference type="PANTHER" id="PTHR13734:SF5">
    <property type="entry name" value="CCA TRNA NUCLEOTIDYLTRANSFERASE, MITOCHONDRIAL"/>
    <property type="match status" value="1"/>
</dbReference>
<name>A0AAV5JF89_9ROSI</name>
<evidence type="ECO:0000313" key="3">
    <source>
        <dbReference type="Proteomes" id="UP001054252"/>
    </source>
</evidence>
<reference evidence="2 3" key="1">
    <citation type="journal article" date="2021" name="Commun. Biol.">
        <title>The genome of Shorea leprosula (Dipterocarpaceae) highlights the ecological relevance of drought in aseasonal tropical rainforests.</title>
        <authorList>
            <person name="Ng K.K.S."/>
            <person name="Kobayashi M.J."/>
            <person name="Fawcett J.A."/>
            <person name="Hatakeyama M."/>
            <person name="Paape T."/>
            <person name="Ng C.H."/>
            <person name="Ang C.C."/>
            <person name="Tnah L.H."/>
            <person name="Lee C.T."/>
            <person name="Nishiyama T."/>
            <person name="Sese J."/>
            <person name="O'Brien M.J."/>
            <person name="Copetti D."/>
            <person name="Mohd Noor M.I."/>
            <person name="Ong R.C."/>
            <person name="Putra M."/>
            <person name="Sireger I.Z."/>
            <person name="Indrioko S."/>
            <person name="Kosugi Y."/>
            <person name="Izuno A."/>
            <person name="Isagi Y."/>
            <person name="Lee S.L."/>
            <person name="Shimizu K.K."/>
        </authorList>
    </citation>
    <scope>NUCLEOTIDE SEQUENCE [LARGE SCALE GENOMIC DNA]</scope>
    <source>
        <strain evidence="2">214</strain>
    </source>
</reference>
<dbReference type="SUPFAM" id="SSF81891">
    <property type="entry name" value="Poly A polymerase C-terminal region-like"/>
    <property type="match status" value="1"/>
</dbReference>
<dbReference type="GO" id="GO:0001680">
    <property type="term" value="P:tRNA 3'-terminal CCA addition"/>
    <property type="evidence" value="ECO:0007669"/>
    <property type="project" value="TreeGrafter"/>
</dbReference>
<dbReference type="PANTHER" id="PTHR13734">
    <property type="entry name" value="TRNA-NUCLEOTIDYLTRANSFERASE"/>
    <property type="match status" value="1"/>
</dbReference>
<dbReference type="Proteomes" id="UP001054252">
    <property type="component" value="Unassembled WGS sequence"/>
</dbReference>
<dbReference type="Gene3D" id="1.10.3090.10">
    <property type="entry name" value="cca-adding enzyme, domain 2"/>
    <property type="match status" value="1"/>
</dbReference>
<comment type="caution">
    <text evidence="2">The sequence shown here is derived from an EMBL/GenBank/DDBJ whole genome shotgun (WGS) entry which is preliminary data.</text>
</comment>
<dbReference type="GO" id="GO:0052927">
    <property type="term" value="F:CC tRNA cytidylyltransferase activity"/>
    <property type="evidence" value="ECO:0007669"/>
    <property type="project" value="TreeGrafter"/>
</dbReference>
<gene>
    <name evidence="2" type="ORF">SLEP1_g20619</name>
</gene>
<organism evidence="2 3">
    <name type="scientific">Rubroshorea leprosula</name>
    <dbReference type="NCBI Taxonomy" id="152421"/>
    <lineage>
        <taxon>Eukaryota</taxon>
        <taxon>Viridiplantae</taxon>
        <taxon>Streptophyta</taxon>
        <taxon>Embryophyta</taxon>
        <taxon>Tracheophyta</taxon>
        <taxon>Spermatophyta</taxon>
        <taxon>Magnoliopsida</taxon>
        <taxon>eudicotyledons</taxon>
        <taxon>Gunneridae</taxon>
        <taxon>Pentapetalae</taxon>
        <taxon>rosids</taxon>
        <taxon>malvids</taxon>
        <taxon>Malvales</taxon>
        <taxon>Dipterocarpaceae</taxon>
        <taxon>Rubroshorea</taxon>
    </lineage>
</organism>
<sequence length="319" mass="36552">MEKKSSWARFGFTLDEELKKVAACDDVKAALQTKISRERIGTEIDLMTSGNHPDRAVAYIRDLTVFWIVFNLPHEFEPALPEECHRLCIACIDAAWNLIQLIGCFNFNAALFFPLRNMAYKECKAKRIPVVNHILRDSLKRKVSDAETVLNIHNALEKFLPLIPSCVSNEDAHLTGVEWGRELIDVPGTSKLCVLTGFLLREIKDFWQVALLLSTLLYPADVNYTQDMLNKHFELEKRKELFVTVENAIVKLGLEKVWDLKSLVNGKAIMDILQLKAGGPLVRDWQQKLLAWQLAHPSGTKEECLNWMRETHLNHTEME</sequence>
<accession>A0AAV5JF89</accession>
<dbReference type="GO" id="GO:0052929">
    <property type="term" value="F:ATP:3'-cytidine-cytidine-tRNA adenylyltransferase activity"/>
    <property type="evidence" value="ECO:0007669"/>
    <property type="project" value="TreeGrafter"/>
</dbReference>
<proteinExistence type="predicted"/>
<protein>
    <submittedName>
        <fullName evidence="2">Uncharacterized protein</fullName>
    </submittedName>
</protein>